<dbReference type="PANTHER" id="PTHR36747">
    <property type="entry name" value="HYDROXYPROLINE-RICH GLYCOPROTEIN FAMILY PROTEIN"/>
    <property type="match status" value="1"/>
</dbReference>
<proteinExistence type="predicted"/>
<organism evidence="2 3">
    <name type="scientific">Cephalotus follicularis</name>
    <name type="common">Albany pitcher plant</name>
    <dbReference type="NCBI Taxonomy" id="3775"/>
    <lineage>
        <taxon>Eukaryota</taxon>
        <taxon>Viridiplantae</taxon>
        <taxon>Streptophyta</taxon>
        <taxon>Embryophyta</taxon>
        <taxon>Tracheophyta</taxon>
        <taxon>Spermatophyta</taxon>
        <taxon>Magnoliopsida</taxon>
        <taxon>eudicotyledons</taxon>
        <taxon>Gunneridae</taxon>
        <taxon>Pentapetalae</taxon>
        <taxon>rosids</taxon>
        <taxon>fabids</taxon>
        <taxon>Oxalidales</taxon>
        <taxon>Cephalotaceae</taxon>
        <taxon>Cephalotus</taxon>
    </lineage>
</organism>
<evidence type="ECO:0000313" key="3">
    <source>
        <dbReference type="Proteomes" id="UP000187406"/>
    </source>
</evidence>
<dbReference type="InParanoid" id="A0A1Q3BCY6"/>
<feature type="region of interest" description="Disordered" evidence="1">
    <location>
        <begin position="1"/>
        <end position="25"/>
    </location>
</feature>
<name>A0A1Q3BCY6_CEPFO</name>
<gene>
    <name evidence="2" type="ORF">CFOL_v3_09196</name>
</gene>
<comment type="caution">
    <text evidence="2">The sequence shown here is derived from an EMBL/GenBank/DDBJ whole genome shotgun (WGS) entry which is preliminary data.</text>
</comment>
<accession>A0A1Q3BCY6</accession>
<evidence type="ECO:0000313" key="2">
    <source>
        <dbReference type="EMBL" id="GAV65682.1"/>
    </source>
</evidence>
<reference evidence="3" key="1">
    <citation type="submission" date="2016-04" db="EMBL/GenBank/DDBJ databases">
        <title>Cephalotus genome sequencing.</title>
        <authorList>
            <person name="Fukushima K."/>
            <person name="Hasebe M."/>
            <person name="Fang X."/>
        </authorList>
    </citation>
    <scope>NUCLEOTIDE SEQUENCE [LARGE SCALE GENOMIC DNA]</scope>
    <source>
        <strain evidence="3">cv. St1</strain>
    </source>
</reference>
<dbReference type="PANTHER" id="PTHR36747:SF1">
    <property type="entry name" value="HYDROXYPROLINE-RICH GLYCOPROTEIN FAMILY PROTEIN"/>
    <property type="match status" value="1"/>
</dbReference>
<keyword evidence="3" id="KW-1185">Reference proteome</keyword>
<evidence type="ECO:0000256" key="1">
    <source>
        <dbReference type="SAM" id="MobiDB-lite"/>
    </source>
</evidence>
<dbReference type="OrthoDB" id="1903715at2759"/>
<dbReference type="AlphaFoldDB" id="A0A1Q3BCY6"/>
<dbReference type="FunCoup" id="A0A1Q3BCY6">
    <property type="interactions" value="85"/>
</dbReference>
<dbReference type="Proteomes" id="UP000187406">
    <property type="component" value="Unassembled WGS sequence"/>
</dbReference>
<dbReference type="EMBL" id="BDDD01000428">
    <property type="protein sequence ID" value="GAV65682.1"/>
    <property type="molecule type" value="Genomic_DNA"/>
</dbReference>
<protein>
    <submittedName>
        <fullName evidence="2">Uncharacterized protein</fullName>
    </submittedName>
</protein>
<sequence>MEKKVVETFLRSPMQSQNTVNEHKTTPVIQQTDQNVKDSGIDMCKTSTPDSLEVPKAFKYPERYRSPTDSMMSPVSKGLLARNRKGGVLLPSSIIQTKIQELRVQDVGLLQN</sequence>